<evidence type="ECO:0000256" key="2">
    <source>
        <dbReference type="ARBA" id="ARBA00007951"/>
    </source>
</evidence>
<dbReference type="InterPro" id="IPR013780">
    <property type="entry name" value="Glyco_hydro_b"/>
</dbReference>
<dbReference type="SUPFAM" id="SSF51445">
    <property type="entry name" value="(Trans)glycosidases"/>
    <property type="match status" value="1"/>
</dbReference>
<dbReference type="InterPro" id="IPR016286">
    <property type="entry name" value="FUC_metazoa-typ"/>
</dbReference>
<reference evidence="10" key="1">
    <citation type="submission" date="2022-10" db="EMBL/GenBank/DDBJ databases">
        <title>Catenovulum adriacola sp. nov. isolated in the Harbour of Susak.</title>
        <authorList>
            <person name="Schoch T."/>
            <person name="Reich S.J."/>
            <person name="Stoeferle S."/>
            <person name="Flaiz M."/>
            <person name="Kazda M."/>
            <person name="Riedel C.U."/>
            <person name="Duerre P."/>
        </authorList>
    </citation>
    <scope>NUCLEOTIDE SEQUENCE</scope>
    <source>
        <strain evidence="10">TS8</strain>
    </source>
</reference>
<sequence>MNNKIFKHKVKYLAAVIFAASAMGCNATETPQSTSKSSKKTTELYDESWESLSKVNHKPDWFQDAKLGIYTHWGPTSTANIGMKQAAGWYGLDMYMDKVYDWKTGEVRLFGESKESRPSYAYQHHVKTHGHPSEFGFKDIIKSFNPDKFDAKEWADLFKKSGAKFAGPVAIHHDNYAMWDSEVTRWNSKATTGKDIVGELSKALRERDLKVITSFHHAFTWVYFANAYNFDATAETADLYTDQHDLTDFKPNKKFHDRWFAKLKEVIDNYQPDVIWFDWWVEFLDEEYRKKFVAYYYNKAKEWDKEVVINYKNTSFPSSTGILDYERGRPNKQKDEFWMTDTSPGAWFYYENAKFVEPNEIVDILIDIVSKNGLMLLNVPPNPDGSIPQEMHDMLGKLGDWLNINGEGIYGTRPWTTFGEGPTRIRHGGHKIEKQKIEYNDKDIRFTKKGDDTVYAFVMDKPQGDIVIQSLSSNLTVLPGKIKKIEMLGSNQTVKWQRNEQGLVIDQPSSIPSDFAVGYKITLLHEEEVGIGGEDPGTNGNGD</sequence>
<keyword evidence="6" id="KW-0326">Glycosidase</keyword>
<dbReference type="Pfam" id="PF16757">
    <property type="entry name" value="Fucosidase_C"/>
    <property type="match status" value="1"/>
</dbReference>
<accession>A0ABY7AN93</accession>
<dbReference type="Pfam" id="PF01120">
    <property type="entry name" value="Alpha_L_fucos"/>
    <property type="match status" value="1"/>
</dbReference>
<evidence type="ECO:0000256" key="5">
    <source>
        <dbReference type="ARBA" id="ARBA00022801"/>
    </source>
</evidence>
<proteinExistence type="inferred from homology"/>
<keyword evidence="11" id="KW-1185">Reference proteome</keyword>
<evidence type="ECO:0000256" key="1">
    <source>
        <dbReference type="ARBA" id="ARBA00004071"/>
    </source>
</evidence>
<evidence type="ECO:0000256" key="7">
    <source>
        <dbReference type="SAM" id="SignalP"/>
    </source>
</evidence>
<name>A0ABY7AN93_9ALTE</name>
<evidence type="ECO:0000256" key="4">
    <source>
        <dbReference type="ARBA" id="ARBA00022729"/>
    </source>
</evidence>
<dbReference type="Gene3D" id="2.60.40.1180">
    <property type="entry name" value="Golgi alpha-mannosidase II"/>
    <property type="match status" value="1"/>
</dbReference>
<dbReference type="EMBL" id="CP109965">
    <property type="protein sequence ID" value="WAJ70111.1"/>
    <property type="molecule type" value="Genomic_DNA"/>
</dbReference>
<organism evidence="10 11">
    <name type="scientific">Catenovulum adriaticum</name>
    <dbReference type="NCBI Taxonomy" id="2984846"/>
    <lineage>
        <taxon>Bacteria</taxon>
        <taxon>Pseudomonadati</taxon>
        <taxon>Pseudomonadota</taxon>
        <taxon>Gammaproteobacteria</taxon>
        <taxon>Alteromonadales</taxon>
        <taxon>Alteromonadaceae</taxon>
        <taxon>Catenovulum</taxon>
    </lineage>
</organism>
<dbReference type="PANTHER" id="PTHR10030:SF37">
    <property type="entry name" value="ALPHA-L-FUCOSIDASE-RELATED"/>
    <property type="match status" value="1"/>
</dbReference>
<keyword evidence="5" id="KW-0378">Hydrolase</keyword>
<evidence type="ECO:0000259" key="8">
    <source>
        <dbReference type="Pfam" id="PF01120"/>
    </source>
</evidence>
<evidence type="ECO:0000256" key="3">
    <source>
        <dbReference type="ARBA" id="ARBA00012662"/>
    </source>
</evidence>
<dbReference type="InterPro" id="IPR000933">
    <property type="entry name" value="Glyco_hydro_29"/>
</dbReference>
<dbReference type="RefSeq" id="WP_268074411.1">
    <property type="nucleotide sequence ID" value="NZ_CP109965.1"/>
</dbReference>
<gene>
    <name evidence="10" type="ORF">OLW01_13360</name>
</gene>
<dbReference type="PANTHER" id="PTHR10030">
    <property type="entry name" value="ALPHA-L-FUCOSIDASE"/>
    <property type="match status" value="1"/>
</dbReference>
<keyword evidence="4 7" id="KW-0732">Signal</keyword>
<dbReference type="InterPro" id="IPR057739">
    <property type="entry name" value="Glyco_hydro_29_N"/>
</dbReference>
<feature type="chain" id="PRO_5046369000" description="alpha-L-fucosidase" evidence="7">
    <location>
        <begin position="28"/>
        <end position="543"/>
    </location>
</feature>
<dbReference type="Gene3D" id="3.20.20.80">
    <property type="entry name" value="Glycosidases"/>
    <property type="match status" value="1"/>
</dbReference>
<dbReference type="PROSITE" id="PS51257">
    <property type="entry name" value="PROKAR_LIPOPROTEIN"/>
    <property type="match status" value="1"/>
</dbReference>
<dbReference type="SMART" id="SM00812">
    <property type="entry name" value="Alpha_L_fucos"/>
    <property type="match status" value="1"/>
</dbReference>
<feature type="domain" description="Glycoside hydrolase family 29 N-terminal" evidence="8">
    <location>
        <begin position="36"/>
        <end position="407"/>
    </location>
</feature>
<feature type="signal peptide" evidence="7">
    <location>
        <begin position="1"/>
        <end position="27"/>
    </location>
</feature>
<dbReference type="PRINTS" id="PR00741">
    <property type="entry name" value="GLHYDRLASE29"/>
</dbReference>
<evidence type="ECO:0000259" key="9">
    <source>
        <dbReference type="Pfam" id="PF16757"/>
    </source>
</evidence>
<dbReference type="EC" id="3.2.1.51" evidence="3"/>
<dbReference type="InterPro" id="IPR031919">
    <property type="entry name" value="Fucosidase_C"/>
</dbReference>
<dbReference type="PIRSF" id="PIRSF001092">
    <property type="entry name" value="Alpha-L-fucosidase"/>
    <property type="match status" value="1"/>
</dbReference>
<dbReference type="Proteomes" id="UP001163726">
    <property type="component" value="Chromosome"/>
</dbReference>
<protein>
    <recommendedName>
        <fullName evidence="3">alpha-L-fucosidase</fullName>
        <ecNumber evidence="3">3.2.1.51</ecNumber>
    </recommendedName>
</protein>
<evidence type="ECO:0000313" key="11">
    <source>
        <dbReference type="Proteomes" id="UP001163726"/>
    </source>
</evidence>
<dbReference type="InterPro" id="IPR017853">
    <property type="entry name" value="GH"/>
</dbReference>
<comment type="function">
    <text evidence="1">Alpha-L-fucosidase is responsible for hydrolyzing the alpha-1,6-linked fucose joined to the reducing-end N-acetylglucosamine of the carbohydrate moieties of glycoproteins.</text>
</comment>
<evidence type="ECO:0000256" key="6">
    <source>
        <dbReference type="ARBA" id="ARBA00023295"/>
    </source>
</evidence>
<feature type="domain" description="Alpha-L-fucosidase C-terminal" evidence="9">
    <location>
        <begin position="441"/>
        <end position="513"/>
    </location>
</feature>
<evidence type="ECO:0000313" key="10">
    <source>
        <dbReference type="EMBL" id="WAJ70111.1"/>
    </source>
</evidence>
<comment type="similarity">
    <text evidence="2">Belongs to the glycosyl hydrolase 29 family.</text>
</comment>